<comment type="caution">
    <text evidence="1">The sequence shown here is derived from an EMBL/GenBank/DDBJ whole genome shotgun (WGS) entry which is preliminary data.</text>
</comment>
<keyword evidence="2" id="KW-1185">Reference proteome</keyword>
<dbReference type="AlphaFoldDB" id="A0A511MDL8"/>
<protein>
    <recommendedName>
        <fullName evidence="3">Phage major capsid protein</fullName>
    </recommendedName>
</protein>
<dbReference type="NCBIfam" id="NF041188">
    <property type="entry name" value="encap_f3"/>
    <property type="match status" value="1"/>
</dbReference>
<proteinExistence type="predicted"/>
<sequence length="291" mass="32110">MLKTEGVKETLAQVVADRKKEPSPGRMFVEACAKDGLDAAVEYDVTITDSLTSSRRKPRYPARNMLKAVDLSRDPREFYWHESAPGAADTPIEGADVRRELASRFHKSPIPELLTTTAWVQVPPQLWEDPETFESFINYRLIVRLCTAENHTIISGEGGLLNMPGIERMTSPGPFASTILRACNEVEQMGGTADGMIINPVDYYRAMGTGRLMDDLEQNGMFIVRTRLVEPGTALVGDFGHGAQLFDAGRSVIRFAEPPPGTFSEPGAAVMAEIYERVVVNLPTNFFVVTV</sequence>
<dbReference type="OrthoDB" id="5379572at2"/>
<name>A0A511MDL8_9NOCA</name>
<accession>A0A511MDL8</accession>
<gene>
    <name evidence="1" type="ORF">NN4_32410</name>
</gene>
<dbReference type="EMBL" id="BJXA01000018">
    <property type="protein sequence ID" value="GEM38722.1"/>
    <property type="molecule type" value="Genomic_DNA"/>
</dbReference>
<evidence type="ECO:0000313" key="2">
    <source>
        <dbReference type="Proteomes" id="UP000321424"/>
    </source>
</evidence>
<evidence type="ECO:0000313" key="1">
    <source>
        <dbReference type="EMBL" id="GEM38722.1"/>
    </source>
</evidence>
<evidence type="ECO:0008006" key="3">
    <source>
        <dbReference type="Google" id="ProtNLM"/>
    </source>
</evidence>
<dbReference type="RefSeq" id="WP_147131304.1">
    <property type="nucleotide sequence ID" value="NZ_BJXA01000018.1"/>
</dbReference>
<organism evidence="1 2">
    <name type="scientific">Nocardia ninae NBRC 108245</name>
    <dbReference type="NCBI Taxonomy" id="1210091"/>
    <lineage>
        <taxon>Bacteria</taxon>
        <taxon>Bacillati</taxon>
        <taxon>Actinomycetota</taxon>
        <taxon>Actinomycetes</taxon>
        <taxon>Mycobacteriales</taxon>
        <taxon>Nocardiaceae</taxon>
        <taxon>Nocardia</taxon>
    </lineage>
</organism>
<dbReference type="SUPFAM" id="SSF56563">
    <property type="entry name" value="Major capsid protein gp5"/>
    <property type="match status" value="1"/>
</dbReference>
<dbReference type="Proteomes" id="UP000321424">
    <property type="component" value="Unassembled WGS sequence"/>
</dbReference>
<reference evidence="1 2" key="1">
    <citation type="submission" date="2019-07" db="EMBL/GenBank/DDBJ databases">
        <title>Whole genome shotgun sequence of Nocardia ninae NBRC 108245.</title>
        <authorList>
            <person name="Hosoyama A."/>
            <person name="Uohara A."/>
            <person name="Ohji S."/>
            <person name="Ichikawa N."/>
        </authorList>
    </citation>
    <scope>NUCLEOTIDE SEQUENCE [LARGE SCALE GENOMIC DNA]</scope>
    <source>
        <strain evidence="1 2">NBRC 108245</strain>
    </source>
</reference>
<dbReference type="Gene3D" id="3.30.2400.10">
    <property type="entry name" value="Major capsid protein gp5"/>
    <property type="match status" value="1"/>
</dbReference>